<proteinExistence type="predicted"/>
<evidence type="ECO:0000313" key="3">
    <source>
        <dbReference type="Proteomes" id="UP001218218"/>
    </source>
</evidence>
<dbReference type="EMBL" id="JARIHO010000004">
    <property type="protein sequence ID" value="KAJ7362994.1"/>
    <property type="molecule type" value="Genomic_DNA"/>
</dbReference>
<dbReference type="AlphaFoldDB" id="A0AAD7AMR7"/>
<feature type="compositionally biased region" description="Basic residues" evidence="1">
    <location>
        <begin position="33"/>
        <end position="43"/>
    </location>
</feature>
<protein>
    <submittedName>
        <fullName evidence="2">Uncharacterized protein</fullName>
    </submittedName>
</protein>
<accession>A0AAD7AMR7</accession>
<feature type="region of interest" description="Disordered" evidence="1">
    <location>
        <begin position="1"/>
        <end position="55"/>
    </location>
</feature>
<evidence type="ECO:0000256" key="1">
    <source>
        <dbReference type="SAM" id="MobiDB-lite"/>
    </source>
</evidence>
<dbReference type="Proteomes" id="UP001218218">
    <property type="component" value="Unassembled WGS sequence"/>
</dbReference>
<name>A0AAD7AMR7_9AGAR</name>
<organism evidence="2 3">
    <name type="scientific">Mycena albidolilacea</name>
    <dbReference type="NCBI Taxonomy" id="1033008"/>
    <lineage>
        <taxon>Eukaryota</taxon>
        <taxon>Fungi</taxon>
        <taxon>Dikarya</taxon>
        <taxon>Basidiomycota</taxon>
        <taxon>Agaricomycotina</taxon>
        <taxon>Agaricomycetes</taxon>
        <taxon>Agaricomycetidae</taxon>
        <taxon>Agaricales</taxon>
        <taxon>Marasmiineae</taxon>
        <taxon>Mycenaceae</taxon>
        <taxon>Mycena</taxon>
    </lineage>
</organism>
<sequence>MRLIDRLRSRKRRSCQSIASPRLSFAQSPQHQHTARLVRHRPPRSSPTRPPRLSAAAYPQCAARSLAHPQYGPAAAATVLHRRRCLRGLPVHYGLPRHRSTSPPSMPCQATHHAHAPRRHLTALDRCVAPRLHPHTAPPHFPAPSAYVALAVTAHRTHRRLARPPPSLDLRHPIRAHQLHRCTC</sequence>
<gene>
    <name evidence="2" type="ORF">DFH08DRAFT_841837</name>
</gene>
<comment type="caution">
    <text evidence="2">The sequence shown here is derived from an EMBL/GenBank/DDBJ whole genome shotgun (WGS) entry which is preliminary data.</text>
</comment>
<keyword evidence="3" id="KW-1185">Reference proteome</keyword>
<evidence type="ECO:0000313" key="2">
    <source>
        <dbReference type="EMBL" id="KAJ7362994.1"/>
    </source>
</evidence>
<reference evidence="2" key="1">
    <citation type="submission" date="2023-03" db="EMBL/GenBank/DDBJ databases">
        <title>Massive genome expansion in bonnet fungi (Mycena s.s.) driven by repeated elements and novel gene families across ecological guilds.</title>
        <authorList>
            <consortium name="Lawrence Berkeley National Laboratory"/>
            <person name="Harder C.B."/>
            <person name="Miyauchi S."/>
            <person name="Viragh M."/>
            <person name="Kuo A."/>
            <person name="Thoen E."/>
            <person name="Andreopoulos B."/>
            <person name="Lu D."/>
            <person name="Skrede I."/>
            <person name="Drula E."/>
            <person name="Henrissat B."/>
            <person name="Morin E."/>
            <person name="Kohler A."/>
            <person name="Barry K."/>
            <person name="LaButti K."/>
            <person name="Morin E."/>
            <person name="Salamov A."/>
            <person name="Lipzen A."/>
            <person name="Mereny Z."/>
            <person name="Hegedus B."/>
            <person name="Baldrian P."/>
            <person name="Stursova M."/>
            <person name="Weitz H."/>
            <person name="Taylor A."/>
            <person name="Grigoriev I.V."/>
            <person name="Nagy L.G."/>
            <person name="Martin F."/>
            <person name="Kauserud H."/>
        </authorList>
    </citation>
    <scope>NUCLEOTIDE SEQUENCE</scope>
    <source>
        <strain evidence="2">CBHHK002</strain>
    </source>
</reference>
<feature type="compositionally biased region" description="Polar residues" evidence="1">
    <location>
        <begin position="15"/>
        <end position="32"/>
    </location>
</feature>